<dbReference type="InterPro" id="IPR027417">
    <property type="entry name" value="P-loop_NTPase"/>
</dbReference>
<dbReference type="InterPro" id="IPR014001">
    <property type="entry name" value="Helicase_ATP-bd"/>
</dbReference>
<dbReference type="GO" id="GO:0005634">
    <property type="term" value="C:nucleus"/>
    <property type="evidence" value="ECO:0007669"/>
    <property type="project" value="UniProtKB-SubCell"/>
</dbReference>
<dbReference type="InterPro" id="IPR002464">
    <property type="entry name" value="DNA/RNA_helicase_DEAH_CS"/>
</dbReference>
<keyword evidence="6" id="KW-0378">Hydrolase</keyword>
<protein>
    <submittedName>
        <fullName evidence="15">DNA repair helicase</fullName>
    </submittedName>
</protein>
<keyword evidence="8" id="KW-0067">ATP-binding</keyword>
<dbReference type="GO" id="GO:0006139">
    <property type="term" value="P:nucleobase-containing compound metabolic process"/>
    <property type="evidence" value="ECO:0007669"/>
    <property type="project" value="InterPro"/>
</dbReference>
<evidence type="ECO:0000256" key="13">
    <source>
        <dbReference type="SAM" id="MobiDB-lite"/>
    </source>
</evidence>
<proteinExistence type="inferred from homology"/>
<keyword evidence="7 15" id="KW-0347">Helicase</keyword>
<dbReference type="GO" id="GO:0046872">
    <property type="term" value="F:metal ion binding"/>
    <property type="evidence" value="ECO:0007669"/>
    <property type="project" value="UniProtKB-KW"/>
</dbReference>
<evidence type="ECO:0000256" key="1">
    <source>
        <dbReference type="ARBA" id="ARBA00001966"/>
    </source>
</evidence>
<keyword evidence="12" id="KW-0539">Nucleus</keyword>
<dbReference type="InterPro" id="IPR010614">
    <property type="entry name" value="RAD3-like_helicase_DEAD"/>
</dbReference>
<dbReference type="CDD" id="cd18788">
    <property type="entry name" value="SF2_C_XPD"/>
    <property type="match status" value="1"/>
</dbReference>
<dbReference type="InterPro" id="IPR006555">
    <property type="entry name" value="ATP-dep_Helicase_C"/>
</dbReference>
<evidence type="ECO:0000256" key="7">
    <source>
        <dbReference type="ARBA" id="ARBA00022806"/>
    </source>
</evidence>
<evidence type="ECO:0000256" key="8">
    <source>
        <dbReference type="ARBA" id="ARBA00022840"/>
    </source>
</evidence>
<keyword evidence="4" id="KW-0479">Metal-binding</keyword>
<name>A0A5B8MRF8_9CHLO</name>
<dbReference type="Gene3D" id="3.40.50.300">
    <property type="entry name" value="P-loop containing nucleotide triphosphate hydrolases"/>
    <property type="match status" value="3"/>
</dbReference>
<keyword evidence="10" id="KW-0411">Iron-sulfur</keyword>
<dbReference type="InterPro" id="IPR045028">
    <property type="entry name" value="DinG/Rad3-like"/>
</dbReference>
<evidence type="ECO:0000256" key="2">
    <source>
        <dbReference type="ARBA" id="ARBA00004123"/>
    </source>
</evidence>
<dbReference type="InterPro" id="IPR013020">
    <property type="entry name" value="Rad3/Chl1-like"/>
</dbReference>
<dbReference type="InterPro" id="IPR014013">
    <property type="entry name" value="Helic_SF1/SF2_ATP-bd_DinG/Rad3"/>
</dbReference>
<evidence type="ECO:0000313" key="16">
    <source>
        <dbReference type="Proteomes" id="UP000316726"/>
    </source>
</evidence>
<dbReference type="PROSITE" id="PS51193">
    <property type="entry name" value="HELICASE_ATP_BIND_2"/>
    <property type="match status" value="1"/>
</dbReference>
<dbReference type="SUPFAM" id="SSF52540">
    <property type="entry name" value="P-loop containing nucleoside triphosphate hydrolases"/>
    <property type="match status" value="2"/>
</dbReference>
<dbReference type="PANTHER" id="PTHR11472:SF41">
    <property type="entry name" value="ATP-DEPENDENT DNA HELICASE DDX11-RELATED"/>
    <property type="match status" value="1"/>
</dbReference>
<dbReference type="SMART" id="SM00491">
    <property type="entry name" value="HELICc2"/>
    <property type="match status" value="1"/>
</dbReference>
<dbReference type="EMBL" id="CP031039">
    <property type="protein sequence ID" value="QDZ21842.1"/>
    <property type="molecule type" value="Genomic_DNA"/>
</dbReference>
<evidence type="ECO:0000259" key="14">
    <source>
        <dbReference type="PROSITE" id="PS51193"/>
    </source>
</evidence>
<keyword evidence="9" id="KW-0408">Iron</keyword>
<dbReference type="Proteomes" id="UP000316726">
    <property type="component" value="Chromosome 6"/>
</dbReference>
<dbReference type="GO" id="GO:0051536">
    <property type="term" value="F:iron-sulfur cluster binding"/>
    <property type="evidence" value="ECO:0007669"/>
    <property type="project" value="UniProtKB-KW"/>
</dbReference>
<feature type="compositionally biased region" description="Basic and acidic residues" evidence="13">
    <location>
        <begin position="170"/>
        <end position="183"/>
    </location>
</feature>
<dbReference type="SMART" id="SM00488">
    <property type="entry name" value="DEXDc2"/>
    <property type="match status" value="1"/>
</dbReference>
<reference evidence="15 16" key="1">
    <citation type="submission" date="2018-07" db="EMBL/GenBank/DDBJ databases">
        <title>The complete nuclear genome of the prasinophyte Chloropicon primus (CCMP1205).</title>
        <authorList>
            <person name="Pombert J.-F."/>
            <person name="Otis C."/>
            <person name="Turmel M."/>
            <person name="Lemieux C."/>
        </authorList>
    </citation>
    <scope>NUCLEOTIDE SEQUENCE [LARGE SCALE GENOMIC DNA]</scope>
    <source>
        <strain evidence="15 16">CCMP1205</strain>
    </source>
</reference>
<dbReference type="Pfam" id="PF06733">
    <property type="entry name" value="DEAD_2"/>
    <property type="match status" value="1"/>
</dbReference>
<dbReference type="InterPro" id="IPR006554">
    <property type="entry name" value="Helicase-like_DEXD_c2"/>
</dbReference>
<comment type="similarity">
    <text evidence="3">Belongs to the DEAD box helicase family. DEAH subfamily. DDX11/CHL1 sub-subfamily.</text>
</comment>
<dbReference type="Pfam" id="PF13307">
    <property type="entry name" value="Helicase_C_2"/>
    <property type="match status" value="1"/>
</dbReference>
<dbReference type="GO" id="GO:0005524">
    <property type="term" value="F:ATP binding"/>
    <property type="evidence" value="ECO:0007669"/>
    <property type="project" value="UniProtKB-KW"/>
</dbReference>
<accession>A0A5B8MRF8</accession>
<dbReference type="GO" id="GO:0034085">
    <property type="term" value="P:establishment of sister chromatid cohesion"/>
    <property type="evidence" value="ECO:0007669"/>
    <property type="project" value="TreeGrafter"/>
</dbReference>
<evidence type="ECO:0000256" key="4">
    <source>
        <dbReference type="ARBA" id="ARBA00022723"/>
    </source>
</evidence>
<dbReference type="OrthoDB" id="267079at2759"/>
<dbReference type="AlphaFoldDB" id="A0A5B8MRF8"/>
<evidence type="ECO:0000256" key="12">
    <source>
        <dbReference type="ARBA" id="ARBA00023242"/>
    </source>
</evidence>
<evidence type="ECO:0000256" key="11">
    <source>
        <dbReference type="ARBA" id="ARBA00023235"/>
    </source>
</evidence>
<evidence type="ECO:0000256" key="10">
    <source>
        <dbReference type="ARBA" id="ARBA00023014"/>
    </source>
</evidence>
<comment type="cofactor">
    <cofactor evidence="1">
        <name>[4Fe-4S] cluster</name>
        <dbReference type="ChEBI" id="CHEBI:49883"/>
    </cofactor>
</comment>
<feature type="region of interest" description="Disordered" evidence="13">
    <location>
        <begin position="65"/>
        <end position="95"/>
    </location>
</feature>
<feature type="region of interest" description="Disordered" evidence="13">
    <location>
        <begin position="167"/>
        <end position="200"/>
    </location>
</feature>
<sequence length="832" mass="91895">MAPLERERETFPAFPFEPYDVQKDLMRAVYRTLEHGGVGVLESPTGTGKTLSLLCSSLQWLVDRREEEEEEGDRGDLVAEGESSESENPDWIKDFEEEKRNSRLVKRVPAPRATAVRDRERLLAGKQSSVSAHWGGKASNGARPGAAQASEGGEEDLADLEEEFLIEDGGGEKGEAGKRKFPVDLDDESESESSDTEPERLHRQIFYCSRTHSQLSQVVKELRGTSLASQVSASILGSRKGLCVNEKVARLKTISRINEQCIQLQQKRSGKKAKGAKGGCSKGCPYFQKKGKQAKLVRRILSSPMDIEDIGVAAKKIEACGYYAARKAALDADIVFLPYNTVLSKSVRETSGVRVKDSVVIIDEAHNVADAVNNMHSVVLSLVQVKTAKRQVLVYYNRFKNMFSPTNGRNVQMILRLADALSKCFEAASREGQSSRIVTVNEFLSETGIDNINIFKLSEFVRESKLFFKVSGYSEVLASQNEGGDTGDVEKLGALNSVMDLLFALTNNEEDGRVIVDKGAEQVKFVMLNAATHFENLVQEAHAVLLVGGTLAPLDDLFLQVMPTVNREEVRTLSCGHVINRKNLLTLTIPKGPTGKDFDFVHSKRSSEDMMMDLGRLVVNACKVVPDGVVCFFPSYKYSEEVTALWSSRGIMDQIGQKKRVFGEPKAADEVEGVLSKYKSQIESEDDAAGAILFCVVGGKMSEGINFSDRLGRCVILAGLPYPNIYDQELSERLRYLDEISRKVNPAGGSGGGGSATREHMENICMKAVNQTIGRAIRHRGDYACIILADRRYCSESGGPFRKLPDWIKEAEVAHCESFGKLFRNLVGFFRK</sequence>
<evidence type="ECO:0000256" key="9">
    <source>
        <dbReference type="ARBA" id="ARBA00023004"/>
    </source>
</evidence>
<dbReference type="STRING" id="1764295.A0A5B8MRF8"/>
<keyword evidence="5" id="KW-0547">Nucleotide-binding</keyword>
<dbReference type="NCBIfam" id="TIGR00604">
    <property type="entry name" value="rad3"/>
    <property type="match status" value="1"/>
</dbReference>
<evidence type="ECO:0000256" key="6">
    <source>
        <dbReference type="ARBA" id="ARBA00022801"/>
    </source>
</evidence>
<dbReference type="PROSITE" id="PS00690">
    <property type="entry name" value="DEAH_ATP_HELICASE"/>
    <property type="match status" value="1"/>
</dbReference>
<evidence type="ECO:0000313" key="15">
    <source>
        <dbReference type="EMBL" id="QDZ21842.1"/>
    </source>
</evidence>
<evidence type="ECO:0000256" key="3">
    <source>
        <dbReference type="ARBA" id="ARBA00008435"/>
    </source>
</evidence>
<dbReference type="GO" id="GO:0003677">
    <property type="term" value="F:DNA binding"/>
    <property type="evidence" value="ECO:0007669"/>
    <property type="project" value="InterPro"/>
</dbReference>
<dbReference type="GO" id="GO:0006974">
    <property type="term" value="P:DNA damage response"/>
    <property type="evidence" value="ECO:0007669"/>
    <property type="project" value="UniProtKB-ARBA"/>
</dbReference>
<dbReference type="SMART" id="SM00487">
    <property type="entry name" value="DEXDc"/>
    <property type="match status" value="1"/>
</dbReference>
<keyword evidence="16" id="KW-1185">Reference proteome</keyword>
<comment type="subcellular location">
    <subcellularLocation>
        <location evidence="2">Nucleus</location>
    </subcellularLocation>
</comment>
<keyword evidence="11" id="KW-0413">Isomerase</keyword>
<gene>
    <name evidence="15" type="ORF">A3770_06p43600</name>
</gene>
<evidence type="ECO:0000256" key="5">
    <source>
        <dbReference type="ARBA" id="ARBA00022741"/>
    </source>
</evidence>
<dbReference type="GO" id="GO:0016818">
    <property type="term" value="F:hydrolase activity, acting on acid anhydrides, in phosphorus-containing anhydrides"/>
    <property type="evidence" value="ECO:0007669"/>
    <property type="project" value="InterPro"/>
</dbReference>
<organism evidence="15 16">
    <name type="scientific">Chloropicon primus</name>
    <dbReference type="NCBI Taxonomy" id="1764295"/>
    <lineage>
        <taxon>Eukaryota</taxon>
        <taxon>Viridiplantae</taxon>
        <taxon>Chlorophyta</taxon>
        <taxon>Chloropicophyceae</taxon>
        <taxon>Chloropicales</taxon>
        <taxon>Chloropicaceae</taxon>
        <taxon>Chloropicon</taxon>
    </lineage>
</organism>
<dbReference type="PANTHER" id="PTHR11472">
    <property type="entry name" value="DNA REPAIR DEAD HELICASE RAD3/XP-D SUBFAMILY MEMBER"/>
    <property type="match status" value="1"/>
</dbReference>
<dbReference type="GO" id="GO:0003678">
    <property type="term" value="F:DNA helicase activity"/>
    <property type="evidence" value="ECO:0007669"/>
    <property type="project" value="InterPro"/>
</dbReference>
<feature type="compositionally biased region" description="Acidic residues" evidence="13">
    <location>
        <begin position="184"/>
        <end position="196"/>
    </location>
</feature>
<feature type="region of interest" description="Disordered" evidence="13">
    <location>
        <begin position="116"/>
        <end position="155"/>
    </location>
</feature>
<feature type="domain" description="Helicase ATP-binding" evidence="14">
    <location>
        <begin position="8"/>
        <end position="420"/>
    </location>
</feature>